<dbReference type="EMBL" id="MT143221">
    <property type="protein sequence ID" value="QJA94310.1"/>
    <property type="molecule type" value="Genomic_DNA"/>
</dbReference>
<reference evidence="1" key="1">
    <citation type="submission" date="2020-03" db="EMBL/GenBank/DDBJ databases">
        <title>The deep terrestrial virosphere.</title>
        <authorList>
            <person name="Holmfeldt K."/>
            <person name="Nilsson E."/>
            <person name="Simone D."/>
            <person name="Lopez-Fernandez M."/>
            <person name="Wu X."/>
            <person name="de Brujin I."/>
            <person name="Lundin D."/>
            <person name="Andersson A."/>
            <person name="Bertilsson S."/>
            <person name="Dopson M."/>
        </authorList>
    </citation>
    <scope>NUCLEOTIDE SEQUENCE</scope>
    <source>
        <strain evidence="1">MM415B03900</strain>
    </source>
</reference>
<evidence type="ECO:0000313" key="1">
    <source>
        <dbReference type="EMBL" id="QJA94310.1"/>
    </source>
</evidence>
<dbReference type="AlphaFoldDB" id="A0A6M3LHP2"/>
<gene>
    <name evidence="1" type="ORF">MM415B03900_0004</name>
</gene>
<accession>A0A6M3LHP2</accession>
<organism evidence="1">
    <name type="scientific">viral metagenome</name>
    <dbReference type="NCBI Taxonomy" id="1070528"/>
    <lineage>
        <taxon>unclassified sequences</taxon>
        <taxon>metagenomes</taxon>
        <taxon>organismal metagenomes</taxon>
    </lineage>
</organism>
<sequence>MPQLRKITLELPEEKPWLRLKGETEKAYQAFQAYRRLGAGRTIREAYRFLNKIPKNDEGTPAKTPSWWSEWKRYNLWEDRCRFYDAMLHEKEVINDQRALEKDKANRRALLNNMMATSQLALQQWANKLQTMDPKKIDIANVVSLKDLANTVYGAIKQQRKENDEEPIHRIEQKGVNLQAHAEMTAEEMFGLSIDDMRRMDARTLTQEIRAGLTAKVIDVDKE</sequence>
<protein>
    <submittedName>
        <fullName evidence="1">Uncharacterized protein</fullName>
    </submittedName>
</protein>
<proteinExistence type="predicted"/>
<name>A0A6M3LHP2_9ZZZZ</name>